<reference evidence="2" key="1">
    <citation type="journal article" date="2014" name="Front. Microbiol.">
        <title>High frequency of phylogenetically diverse reductive dehalogenase-homologous genes in deep subseafloor sedimentary metagenomes.</title>
        <authorList>
            <person name="Kawai M."/>
            <person name="Futagami T."/>
            <person name="Toyoda A."/>
            <person name="Takaki Y."/>
            <person name="Nishi S."/>
            <person name="Hori S."/>
            <person name="Arai W."/>
            <person name="Tsubouchi T."/>
            <person name="Morono Y."/>
            <person name="Uchiyama I."/>
            <person name="Ito T."/>
            <person name="Fujiyama A."/>
            <person name="Inagaki F."/>
            <person name="Takami H."/>
        </authorList>
    </citation>
    <scope>NUCLEOTIDE SEQUENCE</scope>
    <source>
        <strain evidence="2">Expedition CK06-06</strain>
    </source>
</reference>
<proteinExistence type="inferred from homology"/>
<dbReference type="SUPFAM" id="SSF56420">
    <property type="entry name" value="Peptide deformylase"/>
    <property type="match status" value="1"/>
</dbReference>
<dbReference type="PRINTS" id="PR01576">
    <property type="entry name" value="PDEFORMYLASE"/>
</dbReference>
<comment type="similarity">
    <text evidence="1">Belongs to the polypeptide deformylase family.</text>
</comment>
<dbReference type="PANTHER" id="PTHR10458:SF22">
    <property type="entry name" value="PEPTIDE DEFORMYLASE"/>
    <property type="match status" value="1"/>
</dbReference>
<comment type="caution">
    <text evidence="2">The sequence shown here is derived from an EMBL/GenBank/DDBJ whole genome shotgun (WGS) entry which is preliminary data.</text>
</comment>
<evidence type="ECO:0008006" key="3">
    <source>
        <dbReference type="Google" id="ProtNLM"/>
    </source>
</evidence>
<dbReference type="GO" id="GO:0042586">
    <property type="term" value="F:peptide deformylase activity"/>
    <property type="evidence" value="ECO:0007669"/>
    <property type="project" value="InterPro"/>
</dbReference>
<dbReference type="EMBL" id="BARS01036239">
    <property type="protein sequence ID" value="GAG27055.1"/>
    <property type="molecule type" value="Genomic_DNA"/>
</dbReference>
<dbReference type="Gene3D" id="3.90.45.10">
    <property type="entry name" value="Peptide deformylase"/>
    <property type="match status" value="1"/>
</dbReference>
<dbReference type="PANTHER" id="PTHR10458">
    <property type="entry name" value="PEPTIDE DEFORMYLASE"/>
    <property type="match status" value="1"/>
</dbReference>
<evidence type="ECO:0000256" key="1">
    <source>
        <dbReference type="ARBA" id="ARBA00010759"/>
    </source>
</evidence>
<dbReference type="InterPro" id="IPR036821">
    <property type="entry name" value="Peptide_deformylase_sf"/>
</dbReference>
<sequence length="101" mass="11002">MSCLELKIYPNPILRKKSQKVQTAGDEEKKLIDYMVETMYANEGVGLAAPQVGIAKRIIVVDAGEGLLKMINPEITSREGASTLEEGCLSLPGKSVEIQRP</sequence>
<organism evidence="2">
    <name type="scientific">marine sediment metagenome</name>
    <dbReference type="NCBI Taxonomy" id="412755"/>
    <lineage>
        <taxon>unclassified sequences</taxon>
        <taxon>metagenomes</taxon>
        <taxon>ecological metagenomes</taxon>
    </lineage>
</organism>
<evidence type="ECO:0000313" key="2">
    <source>
        <dbReference type="EMBL" id="GAG27055.1"/>
    </source>
</evidence>
<dbReference type="AlphaFoldDB" id="X0W8V8"/>
<dbReference type="InterPro" id="IPR023635">
    <property type="entry name" value="Peptide_deformylase"/>
</dbReference>
<name>X0W8V8_9ZZZZ</name>
<gene>
    <name evidence="2" type="ORF">S01H1_55729</name>
</gene>
<accession>X0W8V8</accession>
<feature type="non-terminal residue" evidence="2">
    <location>
        <position position="101"/>
    </location>
</feature>
<dbReference type="Pfam" id="PF01327">
    <property type="entry name" value="Pep_deformylase"/>
    <property type="match status" value="1"/>
</dbReference>
<dbReference type="CDD" id="cd00487">
    <property type="entry name" value="Pep_deformylase"/>
    <property type="match status" value="1"/>
</dbReference>
<protein>
    <recommendedName>
        <fullName evidence="3">Peptide deformylase</fullName>
    </recommendedName>
</protein>